<keyword evidence="3" id="KW-1185">Reference proteome</keyword>
<evidence type="ECO:0000313" key="3">
    <source>
        <dbReference type="Proteomes" id="UP001320420"/>
    </source>
</evidence>
<dbReference type="Proteomes" id="UP001320420">
    <property type="component" value="Unassembled WGS sequence"/>
</dbReference>
<reference evidence="2 3" key="1">
    <citation type="submission" date="2024-02" db="EMBL/GenBank/DDBJ databases">
        <title>De novo assembly and annotation of 12 fungi associated with fruit tree decline syndrome in Ontario, Canada.</title>
        <authorList>
            <person name="Sulman M."/>
            <person name="Ellouze W."/>
            <person name="Ilyukhin E."/>
        </authorList>
    </citation>
    <scope>NUCLEOTIDE SEQUENCE [LARGE SCALE GENOMIC DNA]</scope>
    <source>
        <strain evidence="2 3">M11/M66-122</strain>
    </source>
</reference>
<proteinExistence type="predicted"/>
<name>A0AAN9UW14_9PEZI</name>
<gene>
    <name evidence="2" type="ORF">SLS62_003640</name>
</gene>
<protein>
    <submittedName>
        <fullName evidence="2">Uncharacterized protein</fullName>
    </submittedName>
</protein>
<feature type="region of interest" description="Disordered" evidence="1">
    <location>
        <begin position="1"/>
        <end position="24"/>
    </location>
</feature>
<dbReference type="EMBL" id="JAKJXP020000021">
    <property type="protein sequence ID" value="KAK7754347.1"/>
    <property type="molecule type" value="Genomic_DNA"/>
</dbReference>
<evidence type="ECO:0000256" key="1">
    <source>
        <dbReference type="SAM" id="MobiDB-lite"/>
    </source>
</evidence>
<sequence length="575" mass="61981">MVKRLTSLSPADGRSSPTPLPDAASHPPIDLLNLTFYRQSVRRFIFSNNIPLTSLVPGETIDLELMHPIVGSPANPCTYAIKDGLLEISSNTTGSPAESAIYVGGVNPYAVYEIDVQKIDLGSSVETDPPQQRQNVEITLDFATADRQTHIQVAAIYPRADAAFEVRLVKDGVIAHTSPLFLGPAPEAPYKLQVQLAGISLNAFYTKGGQTTHLGRIDPATDSFRDHLDLRHRRTALGSTFNVLTTLPPGGGEGGARVVLGGASSYLSAGVGQADVRNITRRDGAPYFDDAGADRNRLWFTFTARGLGTGDGTQGVLSLDPSAADFRFEGTVVFDHGDGLLRNDYASHLFYDDRARAWRAWVCDFGGARRRDGRAGSGLVVAESPRDPRRGFSVMAARALAAGSDIAGFHEDPCGFYDEAARRWRLLTTDMSVGFRAHLFESVAHGDKGWDGPYVPVPGSRPVEHNSTGTLIQKIGAERYALAGSSDGAIFVYSYPSLEEFGTLKMDLPPFTPGKNSRGKSLCLLCCYVISYTLFSFGGYGNFGPSDSETDQERGDLVGEGLGWGRKALSLFQGL</sequence>
<organism evidence="2 3">
    <name type="scientific">Diatrype stigma</name>
    <dbReference type="NCBI Taxonomy" id="117547"/>
    <lineage>
        <taxon>Eukaryota</taxon>
        <taxon>Fungi</taxon>
        <taxon>Dikarya</taxon>
        <taxon>Ascomycota</taxon>
        <taxon>Pezizomycotina</taxon>
        <taxon>Sordariomycetes</taxon>
        <taxon>Xylariomycetidae</taxon>
        <taxon>Xylariales</taxon>
        <taxon>Diatrypaceae</taxon>
        <taxon>Diatrype</taxon>
    </lineage>
</organism>
<comment type="caution">
    <text evidence="2">The sequence shown here is derived from an EMBL/GenBank/DDBJ whole genome shotgun (WGS) entry which is preliminary data.</text>
</comment>
<dbReference type="AlphaFoldDB" id="A0AAN9UW14"/>
<evidence type="ECO:0000313" key="2">
    <source>
        <dbReference type="EMBL" id="KAK7754347.1"/>
    </source>
</evidence>
<accession>A0AAN9UW14</accession>